<reference evidence="1" key="1">
    <citation type="submission" date="2023-04" db="EMBL/GenBank/DDBJ databases">
        <title>Draft Genome sequencing of Naganishia species isolated from polar environments using Oxford Nanopore Technology.</title>
        <authorList>
            <person name="Leo P."/>
            <person name="Venkateswaran K."/>
        </authorList>
    </citation>
    <scope>NUCLEOTIDE SEQUENCE</scope>
    <source>
        <strain evidence="1">MNA-CCFEE 5262</strain>
    </source>
</reference>
<gene>
    <name evidence="1" type="ORF">QFC20_002701</name>
</gene>
<keyword evidence="2" id="KW-1185">Reference proteome</keyword>
<accession>A0ACC2WGM0</accession>
<sequence length="438" mass="46874">MQADNASTIDSIRKEKDGNDGLDARVRGPSPTGVVDIEDAVFGAIGEDGPNYRNLGWTGASIVMVKVQVGLGVLSIPATLHTLGIVPGVILMLVICAMNSWSDWVVGDFKRRHPEVYSVADVGYMWFGPIGREIFGAIYWIFMVAVVGSSLLSISIALNAMSMHAVCTAVFVAVALVITFIFASIQTLDKIAWLTWSAVFGLVAALLVVTIGVAVQDRPADAPPTGPWEKDLQIFGKPSFLAAMSAVAQLVTAFAGAPAFFSIAAEMRDVRLFNRSLLCAQTFMISLYLAIGVTVYYYSGQYVASPALGSAGVLLKRVAYGIALPALIVTSVIYAHLPAKWMFVRALQGTADLTKNTVKHWVYWLGSVFIVVVCGYILASAVPVFSGLLGIIGSLFCAFLCITLMTWGSVIEIRDAYKLNGGQTPFGCADNSNSVKNE</sequence>
<dbReference type="EMBL" id="JASBWS010000021">
    <property type="protein sequence ID" value="KAJ9110935.1"/>
    <property type="molecule type" value="Genomic_DNA"/>
</dbReference>
<dbReference type="Proteomes" id="UP001230649">
    <property type="component" value="Unassembled WGS sequence"/>
</dbReference>
<protein>
    <submittedName>
        <fullName evidence="1">Uncharacterized protein</fullName>
    </submittedName>
</protein>
<evidence type="ECO:0000313" key="2">
    <source>
        <dbReference type="Proteomes" id="UP001230649"/>
    </source>
</evidence>
<evidence type="ECO:0000313" key="1">
    <source>
        <dbReference type="EMBL" id="KAJ9110935.1"/>
    </source>
</evidence>
<proteinExistence type="predicted"/>
<organism evidence="1 2">
    <name type="scientific">Naganishia adeliensis</name>
    <dbReference type="NCBI Taxonomy" id="92952"/>
    <lineage>
        <taxon>Eukaryota</taxon>
        <taxon>Fungi</taxon>
        <taxon>Dikarya</taxon>
        <taxon>Basidiomycota</taxon>
        <taxon>Agaricomycotina</taxon>
        <taxon>Tremellomycetes</taxon>
        <taxon>Filobasidiales</taxon>
        <taxon>Filobasidiaceae</taxon>
        <taxon>Naganishia</taxon>
    </lineage>
</organism>
<comment type="caution">
    <text evidence="1">The sequence shown here is derived from an EMBL/GenBank/DDBJ whole genome shotgun (WGS) entry which is preliminary data.</text>
</comment>
<name>A0ACC2WGM0_9TREE</name>